<dbReference type="EMBL" id="JACMSC010000013">
    <property type="protein sequence ID" value="KAG6491617.1"/>
    <property type="molecule type" value="Genomic_DNA"/>
</dbReference>
<dbReference type="Gene3D" id="1.25.10.10">
    <property type="entry name" value="Leucine-rich Repeat Variant"/>
    <property type="match status" value="1"/>
</dbReference>
<evidence type="ECO:0000313" key="3">
    <source>
        <dbReference type="EMBL" id="KAG6491617.1"/>
    </source>
</evidence>
<dbReference type="InterPro" id="IPR058678">
    <property type="entry name" value="ARM_PUB"/>
</dbReference>
<dbReference type="Proteomes" id="UP000734854">
    <property type="component" value="Unassembled WGS sequence"/>
</dbReference>
<keyword evidence="4" id="KW-1185">Reference proteome</keyword>
<feature type="domain" description="U-box" evidence="2">
    <location>
        <begin position="133"/>
        <end position="385"/>
    </location>
</feature>
<organism evidence="3 4">
    <name type="scientific">Zingiber officinale</name>
    <name type="common">Ginger</name>
    <name type="synonym">Amomum zingiber</name>
    <dbReference type="NCBI Taxonomy" id="94328"/>
    <lineage>
        <taxon>Eukaryota</taxon>
        <taxon>Viridiplantae</taxon>
        <taxon>Streptophyta</taxon>
        <taxon>Embryophyta</taxon>
        <taxon>Tracheophyta</taxon>
        <taxon>Spermatophyta</taxon>
        <taxon>Magnoliopsida</taxon>
        <taxon>Liliopsida</taxon>
        <taxon>Zingiberales</taxon>
        <taxon>Zingiberaceae</taxon>
        <taxon>Zingiber</taxon>
    </lineage>
</organism>
<dbReference type="InterPro" id="IPR016024">
    <property type="entry name" value="ARM-type_fold"/>
</dbReference>
<comment type="caution">
    <text evidence="3">The sequence shown here is derived from an EMBL/GenBank/DDBJ whole genome shotgun (WGS) entry which is preliminary data.</text>
</comment>
<name>A0A8J5FTI1_ZINOF</name>
<dbReference type="InterPro" id="IPR011989">
    <property type="entry name" value="ARM-like"/>
</dbReference>
<keyword evidence="1" id="KW-0833">Ubl conjugation pathway</keyword>
<protein>
    <recommendedName>
        <fullName evidence="2">U-box domain-containing protein</fullName>
    </recommendedName>
</protein>
<evidence type="ECO:0000313" key="4">
    <source>
        <dbReference type="Proteomes" id="UP000734854"/>
    </source>
</evidence>
<dbReference type="PANTHER" id="PTHR23315">
    <property type="entry name" value="U BOX DOMAIN-CONTAINING"/>
    <property type="match status" value="1"/>
</dbReference>
<dbReference type="InterPro" id="IPR000225">
    <property type="entry name" value="Armadillo"/>
</dbReference>
<dbReference type="AlphaFoldDB" id="A0A8J5FTI1"/>
<accession>A0A8J5FTI1</accession>
<dbReference type="Pfam" id="PF25598">
    <property type="entry name" value="ARM_PUB"/>
    <property type="match status" value="1"/>
</dbReference>
<sequence>MEFDFVIEVTSHEYAGTIILVLSWAADLKRSSPLSCAEAHRDAVTLTTCPGIISYLIEPKTTQIPHAFANPPQHLWSFRTIRIHLCSPIHEVAGSGWPARKPHLLPRRPSAASSSDGHLDSLLLARFSFPSDAPTLSAVLRLAQRGGAASRRLVADSGAISVLIRHADAADRSELQHLALRALLHISLDGDHARLGLLAEGALDPVVSALRGDPAAALAATLLTSLSIVDVNKATIGAHPAAIPRLAALLGDGDDRQRREAATALYELCKFAENRRRAVRAGAVAPLVRFAGEGSERAVRVLGLLAKCREGKDEMRKKAGFVRALADVVRTGSPRGVEHALVVLNLVCSDSQEMAFEAIKVGVLDLCSVLTTDMNQKIGKNAMELALRLGIFSSPCTITKIGR</sequence>
<dbReference type="SUPFAM" id="SSF48371">
    <property type="entry name" value="ARM repeat"/>
    <property type="match status" value="1"/>
</dbReference>
<reference evidence="3 4" key="1">
    <citation type="submission" date="2020-08" db="EMBL/GenBank/DDBJ databases">
        <title>Plant Genome Project.</title>
        <authorList>
            <person name="Zhang R.-G."/>
        </authorList>
    </citation>
    <scope>NUCLEOTIDE SEQUENCE [LARGE SCALE GENOMIC DNA]</scope>
    <source>
        <tissue evidence="3">Rhizome</tissue>
    </source>
</reference>
<evidence type="ECO:0000259" key="2">
    <source>
        <dbReference type="Pfam" id="PF25598"/>
    </source>
</evidence>
<proteinExistence type="predicted"/>
<dbReference type="PANTHER" id="PTHR23315:SF112">
    <property type="entry name" value="U-BOX DOMAIN-CONTAINING PROTEIN 8"/>
    <property type="match status" value="1"/>
</dbReference>
<evidence type="ECO:0000256" key="1">
    <source>
        <dbReference type="ARBA" id="ARBA00022786"/>
    </source>
</evidence>
<dbReference type="SMART" id="SM00185">
    <property type="entry name" value="ARM"/>
    <property type="match status" value="4"/>
</dbReference>
<gene>
    <name evidence="3" type="ORF">ZIOFF_046549</name>
</gene>